<dbReference type="GO" id="GO:0008784">
    <property type="term" value="F:alanine racemase activity"/>
    <property type="evidence" value="ECO:0007669"/>
    <property type="project" value="UniProtKB-EC"/>
</dbReference>
<dbReference type="SUPFAM" id="SSF51419">
    <property type="entry name" value="PLP-binding barrel"/>
    <property type="match status" value="1"/>
</dbReference>
<reference evidence="4 5" key="1">
    <citation type="submission" date="2024-09" db="EMBL/GenBank/DDBJ databases">
        <authorList>
            <person name="Sun Q."/>
            <person name="Mori K."/>
        </authorList>
    </citation>
    <scope>NUCLEOTIDE SEQUENCE [LARGE SCALE GENOMIC DNA]</scope>
    <source>
        <strain evidence="4 5">NCAIM B.02610</strain>
    </source>
</reference>
<dbReference type="Gene3D" id="3.20.20.10">
    <property type="entry name" value="Alanine racemase"/>
    <property type="match status" value="1"/>
</dbReference>
<dbReference type="InterPro" id="IPR042208">
    <property type="entry name" value="D-ser_dehydrat-like_sf"/>
</dbReference>
<accession>A0ABV6KDI7</accession>
<evidence type="ECO:0000313" key="5">
    <source>
        <dbReference type="Proteomes" id="UP001589838"/>
    </source>
</evidence>
<name>A0ABV6KDI7_9BACI</name>
<feature type="domain" description="D-serine dehydratase-like" evidence="3">
    <location>
        <begin position="249"/>
        <end position="346"/>
    </location>
</feature>
<comment type="similarity">
    <text evidence="1">Belongs to the DSD1 family.</text>
</comment>
<evidence type="ECO:0000256" key="2">
    <source>
        <dbReference type="ARBA" id="ARBA00023239"/>
    </source>
</evidence>
<dbReference type="InterPro" id="IPR051466">
    <property type="entry name" value="D-amino_acid_metab_enzyme"/>
</dbReference>
<dbReference type="InterPro" id="IPR026956">
    <property type="entry name" value="D-ser_dehydrat-like_dom"/>
</dbReference>
<keyword evidence="5" id="KW-1185">Reference proteome</keyword>
<dbReference type="EC" id="5.1.1.1" evidence="4"/>
<dbReference type="PANTHER" id="PTHR28004:SF2">
    <property type="entry name" value="D-SERINE DEHYDRATASE"/>
    <property type="match status" value="1"/>
</dbReference>
<evidence type="ECO:0000256" key="1">
    <source>
        <dbReference type="ARBA" id="ARBA00005323"/>
    </source>
</evidence>
<dbReference type="PANTHER" id="PTHR28004">
    <property type="entry name" value="ZGC:162816-RELATED"/>
    <property type="match status" value="1"/>
</dbReference>
<dbReference type="InterPro" id="IPR001608">
    <property type="entry name" value="Ala_racemase_N"/>
</dbReference>
<dbReference type="Proteomes" id="UP001589838">
    <property type="component" value="Unassembled WGS sequence"/>
</dbReference>
<dbReference type="SMART" id="SM01119">
    <property type="entry name" value="D-ser_dehydrat"/>
    <property type="match status" value="1"/>
</dbReference>
<evidence type="ECO:0000259" key="3">
    <source>
        <dbReference type="SMART" id="SM01119"/>
    </source>
</evidence>
<dbReference type="Gene3D" id="2.40.37.20">
    <property type="entry name" value="D-serine dehydratase-like domain"/>
    <property type="match status" value="1"/>
</dbReference>
<dbReference type="InterPro" id="IPR029066">
    <property type="entry name" value="PLP-binding_barrel"/>
</dbReference>
<dbReference type="EMBL" id="JBHLUX010000033">
    <property type="protein sequence ID" value="MFC0471372.1"/>
    <property type="molecule type" value="Genomic_DNA"/>
</dbReference>
<keyword evidence="4" id="KW-0413">Isomerase</keyword>
<dbReference type="Pfam" id="PF01168">
    <property type="entry name" value="Ala_racemase_N"/>
    <property type="match status" value="1"/>
</dbReference>
<comment type="caution">
    <text evidence="4">The sequence shown here is derived from an EMBL/GenBank/DDBJ whole genome shotgun (WGS) entry which is preliminary data.</text>
</comment>
<organism evidence="4 5">
    <name type="scientific">Halalkalibacter kiskunsagensis</name>
    <dbReference type="NCBI Taxonomy" id="1548599"/>
    <lineage>
        <taxon>Bacteria</taxon>
        <taxon>Bacillati</taxon>
        <taxon>Bacillota</taxon>
        <taxon>Bacilli</taxon>
        <taxon>Bacillales</taxon>
        <taxon>Bacillaceae</taxon>
        <taxon>Halalkalibacter</taxon>
    </lineage>
</organism>
<dbReference type="RefSeq" id="WP_335961833.1">
    <property type="nucleotide sequence ID" value="NZ_JAXBLX010000021.1"/>
</dbReference>
<keyword evidence="2" id="KW-0456">Lyase</keyword>
<dbReference type="Pfam" id="PF14031">
    <property type="entry name" value="D-ser_dehydrat"/>
    <property type="match status" value="1"/>
</dbReference>
<gene>
    <name evidence="4" type="ORF">ACFFHM_12955</name>
</gene>
<protein>
    <submittedName>
        <fullName evidence="4">Alanine racemase</fullName>
        <ecNumber evidence="4">5.1.1.1</ecNumber>
    </submittedName>
</protein>
<evidence type="ECO:0000313" key="4">
    <source>
        <dbReference type="EMBL" id="MFC0471372.1"/>
    </source>
</evidence>
<proteinExistence type="inferred from homology"/>
<sequence>MFDTPAVLIDEAKMKRNINNMQATINQQQVRLRPHIKTHKIPSIANLQLQAGAIGITVAKVSEAEVMAAHGIKDIFIAYPIVTETKIRKMLELSKKIRLIVGVDSLAGAKLVDRLAREEALTIEVRIEVDTGLRRTGVQYHDAPRLALEIARLESLNVTGIYTFRGALYQGKPTLDLEKAGQEEGQLMVELAKQLRDAGIEIQDVSVGSTPSADAVSKVQGITEVRPGTYIFYDRMQAAFNVCQLEDCAASVTCTVVSIPSNDLIVIDGGSKTFASDVQPAVAPLHLEGFGAVVNVPGAIFERMTEEHGMIKVPKTHRLKVGDNVEIIPNHICSTVNLHNYVYLKTENGDLKPLEVLARGKVQ</sequence>